<dbReference type="FunFam" id="1.10.20.140:FF:000001">
    <property type="entry name" value="tRNA dimethylallyltransferase"/>
    <property type="match status" value="1"/>
</dbReference>
<dbReference type="AlphaFoldDB" id="A0AA42BBV9"/>
<evidence type="ECO:0000256" key="12">
    <source>
        <dbReference type="RuleBase" id="RU003784"/>
    </source>
</evidence>
<comment type="subunit">
    <text evidence="10">Monomer.</text>
</comment>
<dbReference type="GO" id="GO:0052381">
    <property type="term" value="F:tRNA dimethylallyltransferase activity"/>
    <property type="evidence" value="ECO:0007669"/>
    <property type="project" value="UniProtKB-UniRule"/>
</dbReference>
<keyword evidence="7 10" id="KW-0067">ATP-binding</keyword>
<comment type="function">
    <text evidence="2 10 12">Catalyzes the transfer of a dimethylallyl group onto the adenine at position 37 in tRNAs that read codons beginning with uridine, leading to the formation of N6-(dimethylallyl)adenosine (i(6)A).</text>
</comment>
<keyword evidence="6 10" id="KW-0547">Nucleotide-binding</keyword>
<feature type="binding site" evidence="10">
    <location>
        <begin position="31"/>
        <end position="36"/>
    </location>
    <ligand>
        <name>substrate</name>
    </ligand>
</feature>
<dbReference type="EC" id="2.5.1.75" evidence="10"/>
<reference evidence="14" key="1">
    <citation type="submission" date="2022-06" db="EMBL/GenBank/DDBJ databases">
        <title>CFH 74404 Thermomicrobiaceae sp.</title>
        <authorList>
            <person name="Ming H."/>
            <person name="Li W.-J."/>
            <person name="Zhao Z."/>
        </authorList>
    </citation>
    <scope>NUCLEOTIDE SEQUENCE</scope>
    <source>
        <strain evidence="14">CFH 74404</strain>
    </source>
</reference>
<dbReference type="EMBL" id="JAMSLR010000012">
    <property type="protein sequence ID" value="MCM8750254.1"/>
    <property type="molecule type" value="Genomic_DNA"/>
</dbReference>
<dbReference type="Proteomes" id="UP001165306">
    <property type="component" value="Unassembled WGS sequence"/>
</dbReference>
<dbReference type="PANTHER" id="PTHR11088:SF60">
    <property type="entry name" value="TRNA DIMETHYLALLYLTRANSFERASE"/>
    <property type="match status" value="1"/>
</dbReference>
<gene>
    <name evidence="10 14" type="primary">miaA</name>
    <name evidence="14" type="ORF">NET02_13960</name>
</gene>
<keyword evidence="8 10" id="KW-0460">Magnesium</keyword>
<evidence type="ECO:0000313" key="14">
    <source>
        <dbReference type="EMBL" id="MCM8750254.1"/>
    </source>
</evidence>
<evidence type="ECO:0000256" key="10">
    <source>
        <dbReference type="HAMAP-Rule" id="MF_00185"/>
    </source>
</evidence>
<evidence type="ECO:0000256" key="8">
    <source>
        <dbReference type="ARBA" id="ARBA00022842"/>
    </source>
</evidence>
<comment type="similarity">
    <text evidence="3 10 13">Belongs to the IPP transferase family.</text>
</comment>
<comment type="catalytic activity">
    <reaction evidence="9 10 11">
        <text>adenosine(37) in tRNA + dimethylallyl diphosphate = N(6)-dimethylallyladenosine(37) in tRNA + diphosphate</text>
        <dbReference type="Rhea" id="RHEA:26482"/>
        <dbReference type="Rhea" id="RHEA-COMP:10162"/>
        <dbReference type="Rhea" id="RHEA-COMP:10375"/>
        <dbReference type="ChEBI" id="CHEBI:33019"/>
        <dbReference type="ChEBI" id="CHEBI:57623"/>
        <dbReference type="ChEBI" id="CHEBI:74411"/>
        <dbReference type="ChEBI" id="CHEBI:74415"/>
        <dbReference type="EC" id="2.5.1.75"/>
    </reaction>
</comment>
<evidence type="ECO:0000256" key="3">
    <source>
        <dbReference type="ARBA" id="ARBA00005842"/>
    </source>
</evidence>
<keyword evidence="5 10" id="KW-0819">tRNA processing</keyword>
<evidence type="ECO:0000256" key="9">
    <source>
        <dbReference type="ARBA" id="ARBA00049563"/>
    </source>
</evidence>
<comment type="cofactor">
    <cofactor evidence="1 10">
        <name>Mg(2+)</name>
        <dbReference type="ChEBI" id="CHEBI:18420"/>
    </cofactor>
</comment>
<comment type="caution">
    <text evidence="14">The sequence shown here is derived from an EMBL/GenBank/DDBJ whole genome shotgun (WGS) entry which is preliminary data.</text>
</comment>
<dbReference type="Pfam" id="PF01715">
    <property type="entry name" value="IPPT"/>
    <property type="match status" value="1"/>
</dbReference>
<dbReference type="InterPro" id="IPR018022">
    <property type="entry name" value="IPT"/>
</dbReference>
<dbReference type="SUPFAM" id="SSF52540">
    <property type="entry name" value="P-loop containing nucleoside triphosphate hydrolases"/>
    <property type="match status" value="2"/>
</dbReference>
<evidence type="ECO:0000256" key="5">
    <source>
        <dbReference type="ARBA" id="ARBA00022694"/>
    </source>
</evidence>
<feature type="site" description="Interaction with substrate tRNA" evidence="10">
    <location>
        <position position="143"/>
    </location>
</feature>
<comment type="caution">
    <text evidence="10">Lacks conserved residue(s) required for the propagation of feature annotation.</text>
</comment>
<evidence type="ECO:0000256" key="6">
    <source>
        <dbReference type="ARBA" id="ARBA00022741"/>
    </source>
</evidence>
<dbReference type="PANTHER" id="PTHR11088">
    <property type="entry name" value="TRNA DIMETHYLALLYLTRANSFERASE"/>
    <property type="match status" value="1"/>
</dbReference>
<feature type="site" description="Interaction with substrate tRNA" evidence="10">
    <location>
        <position position="120"/>
    </location>
</feature>
<evidence type="ECO:0000313" key="15">
    <source>
        <dbReference type="Proteomes" id="UP001165306"/>
    </source>
</evidence>
<keyword evidence="4 10" id="KW-0808">Transferase</keyword>
<evidence type="ECO:0000256" key="13">
    <source>
        <dbReference type="RuleBase" id="RU003785"/>
    </source>
</evidence>
<evidence type="ECO:0000256" key="11">
    <source>
        <dbReference type="RuleBase" id="RU003783"/>
    </source>
</evidence>
<dbReference type="Gene3D" id="1.10.20.140">
    <property type="match status" value="1"/>
</dbReference>
<name>A0AA42BBV9_9BACT</name>
<dbReference type="Gene3D" id="3.40.50.300">
    <property type="entry name" value="P-loop containing nucleotide triphosphate hydrolases"/>
    <property type="match status" value="1"/>
</dbReference>
<evidence type="ECO:0000256" key="7">
    <source>
        <dbReference type="ARBA" id="ARBA00022840"/>
    </source>
</evidence>
<dbReference type="HAMAP" id="MF_00185">
    <property type="entry name" value="IPP_trans"/>
    <property type="match status" value="1"/>
</dbReference>
<dbReference type="GO" id="GO:0005524">
    <property type="term" value="F:ATP binding"/>
    <property type="evidence" value="ECO:0007669"/>
    <property type="project" value="UniProtKB-UniRule"/>
</dbReference>
<evidence type="ECO:0000256" key="1">
    <source>
        <dbReference type="ARBA" id="ARBA00001946"/>
    </source>
</evidence>
<feature type="region of interest" description="Interaction with substrate tRNA" evidence="10">
    <location>
        <begin position="54"/>
        <end position="57"/>
    </location>
</feature>
<organism evidence="14 15">
    <name type="scientific">Thermalbibacter longus</name>
    <dbReference type="NCBI Taxonomy" id="2951981"/>
    <lineage>
        <taxon>Bacteria</taxon>
        <taxon>Pseudomonadati</taxon>
        <taxon>Thermomicrobiota</taxon>
        <taxon>Thermomicrobia</taxon>
        <taxon>Thermomicrobiales</taxon>
        <taxon>Thermomicrobiaceae</taxon>
        <taxon>Thermalbibacter</taxon>
    </lineage>
</organism>
<dbReference type="InterPro" id="IPR027417">
    <property type="entry name" value="P-loop_NTPase"/>
</dbReference>
<sequence>MAKQKRDQAAESLPAAQKRGKPPVIALVGPTSVGKTATAIRLARDLDGEVISADSRYLYRGMDIGTDKPTPEERAAVPHHLIDILDPRDDYSLALYQRDAYQAIAAVHARGHVPILAGGTPLYIRAVLEGWQIPPAPPDPELRARLEHRASVEGPESLHRELAQVDPAAAARIPPENVRRVIRALEIYATTGRPMTELEGRRPPPWHVLILGLTLPRDELYRRIDERVERQIERGLVEEVRRLLEAGVSPDAPALTALGYRQIVAYLRGECSLEEAIERIKYDTHRYARHQMTWLRRLPNVHWFDPQEPGWYERLLASARAFLLDETDCPGVNVDCDERQEPAREEGR</sequence>
<feature type="binding site" evidence="10">
    <location>
        <begin position="29"/>
        <end position="36"/>
    </location>
    <ligand>
        <name>ATP</name>
        <dbReference type="ChEBI" id="CHEBI:30616"/>
    </ligand>
</feature>
<dbReference type="GO" id="GO:0006400">
    <property type="term" value="P:tRNA modification"/>
    <property type="evidence" value="ECO:0007669"/>
    <property type="project" value="TreeGrafter"/>
</dbReference>
<evidence type="ECO:0000256" key="4">
    <source>
        <dbReference type="ARBA" id="ARBA00022679"/>
    </source>
</evidence>
<dbReference type="InterPro" id="IPR039657">
    <property type="entry name" value="Dimethylallyltransferase"/>
</dbReference>
<dbReference type="NCBIfam" id="TIGR00174">
    <property type="entry name" value="miaA"/>
    <property type="match status" value="1"/>
</dbReference>
<proteinExistence type="inferred from homology"/>
<evidence type="ECO:0000256" key="2">
    <source>
        <dbReference type="ARBA" id="ARBA00003213"/>
    </source>
</evidence>
<keyword evidence="15" id="KW-1185">Reference proteome</keyword>
<protein>
    <recommendedName>
        <fullName evidence="10">tRNA dimethylallyltransferase</fullName>
        <ecNumber evidence="10">2.5.1.75</ecNumber>
    </recommendedName>
    <alternativeName>
        <fullName evidence="10">Dimethylallyl diphosphate:tRNA dimethylallyltransferase</fullName>
        <shortName evidence="10">DMAPP:tRNA dimethylallyltransferase</shortName>
        <shortName evidence="10">DMATase</shortName>
    </alternativeName>
    <alternativeName>
        <fullName evidence="10">Isopentenyl-diphosphate:tRNA isopentenyltransferase</fullName>
        <shortName evidence="10">IPP transferase</shortName>
        <shortName evidence="10">IPPT</shortName>
        <shortName evidence="10">IPTase</shortName>
    </alternativeName>
</protein>
<accession>A0AA42BBV9</accession>